<dbReference type="EMBL" id="JAGGKO010000001">
    <property type="protein sequence ID" value="MBP1953569.1"/>
    <property type="molecule type" value="Genomic_DNA"/>
</dbReference>
<comment type="caution">
    <text evidence="1">The sequence shown here is derived from an EMBL/GenBank/DDBJ whole genome shotgun (WGS) entry which is preliminary data.</text>
</comment>
<dbReference type="RefSeq" id="WP_188871101.1">
    <property type="nucleotide sequence ID" value="NZ_BMOO01000003.1"/>
</dbReference>
<sequence>MPYESESDLKYISGLDAIPLTGPDAWSDTPQEKLKAADAAEGLLEARVNSGLPLDDVESIHRTAATAYASYILLSGVEHPNSARSGDFYSGSNEDVAEVASEMKTIWEDAVQGIINASADEGTNTATLNVPDF</sequence>
<evidence type="ECO:0000313" key="1">
    <source>
        <dbReference type="EMBL" id="GGM64320.1"/>
    </source>
</evidence>
<dbReference type="Proteomes" id="UP000614609">
    <property type="component" value="Unassembled WGS sequence"/>
</dbReference>
<name>A0A830FYV8_9EURY</name>
<evidence type="ECO:0000313" key="3">
    <source>
        <dbReference type="Proteomes" id="UP000614609"/>
    </source>
</evidence>
<accession>A0A830FYV8</accession>
<organism evidence="1 3">
    <name type="scientific">Halarchaeum rubridurum</name>
    <dbReference type="NCBI Taxonomy" id="489911"/>
    <lineage>
        <taxon>Archaea</taxon>
        <taxon>Methanobacteriati</taxon>
        <taxon>Methanobacteriota</taxon>
        <taxon>Stenosarchaea group</taxon>
        <taxon>Halobacteria</taxon>
        <taxon>Halobacteriales</taxon>
        <taxon>Halobacteriaceae</taxon>
    </lineage>
</organism>
<reference evidence="1" key="2">
    <citation type="submission" date="2020-09" db="EMBL/GenBank/DDBJ databases">
        <authorList>
            <person name="Sun Q."/>
            <person name="Ohkuma M."/>
        </authorList>
    </citation>
    <scope>NUCLEOTIDE SEQUENCE</scope>
    <source>
        <strain evidence="1">JCM 16108</strain>
    </source>
</reference>
<reference evidence="1" key="1">
    <citation type="journal article" date="2014" name="Int. J. Syst. Evol. Microbiol.">
        <title>Complete genome sequence of Corynebacterium casei LMG S-19264T (=DSM 44701T), isolated from a smear-ripened cheese.</title>
        <authorList>
            <consortium name="US DOE Joint Genome Institute (JGI-PGF)"/>
            <person name="Walter F."/>
            <person name="Albersmeier A."/>
            <person name="Kalinowski J."/>
            <person name="Ruckert C."/>
        </authorList>
    </citation>
    <scope>NUCLEOTIDE SEQUENCE</scope>
    <source>
        <strain evidence="1">JCM 16108</strain>
    </source>
</reference>
<gene>
    <name evidence="1" type="ORF">GCM10009017_12920</name>
    <name evidence="2" type="ORF">J2752_000450</name>
</gene>
<dbReference type="OrthoDB" id="383322at2157"/>
<dbReference type="Proteomes" id="UP000765891">
    <property type="component" value="Unassembled WGS sequence"/>
</dbReference>
<keyword evidence="3" id="KW-1185">Reference proteome</keyword>
<dbReference type="EMBL" id="BMOO01000003">
    <property type="protein sequence ID" value="GGM64320.1"/>
    <property type="molecule type" value="Genomic_DNA"/>
</dbReference>
<dbReference type="AlphaFoldDB" id="A0A830FYV8"/>
<evidence type="ECO:0000313" key="2">
    <source>
        <dbReference type="EMBL" id="MBP1953569.1"/>
    </source>
</evidence>
<reference evidence="2" key="3">
    <citation type="submission" date="2021-03" db="EMBL/GenBank/DDBJ databases">
        <title>Genomic Encyclopedia of Type Strains, Phase IV (KMG-IV): sequencing the most valuable type-strain genomes for metagenomic binning, comparative biology and taxonomic classification.</title>
        <authorList>
            <person name="Goeker M."/>
        </authorList>
    </citation>
    <scope>NUCLEOTIDE SEQUENCE</scope>
    <source>
        <strain evidence="2">DSM 22443</strain>
    </source>
</reference>
<protein>
    <submittedName>
        <fullName evidence="1">Uncharacterized protein</fullName>
    </submittedName>
</protein>
<proteinExistence type="predicted"/>